<reference evidence="1 2" key="1">
    <citation type="journal article" date="2016" name="Nat. Commun.">
        <title>Thousands of microbial genomes shed light on interconnected biogeochemical processes in an aquifer system.</title>
        <authorList>
            <person name="Anantharaman K."/>
            <person name="Brown C.T."/>
            <person name="Hug L.A."/>
            <person name="Sharon I."/>
            <person name="Castelle C.J."/>
            <person name="Probst A.J."/>
            <person name="Thomas B.C."/>
            <person name="Singh A."/>
            <person name="Wilkins M.J."/>
            <person name="Karaoz U."/>
            <person name="Brodie E.L."/>
            <person name="Williams K.H."/>
            <person name="Hubbard S.S."/>
            <person name="Banfield J.F."/>
        </authorList>
    </citation>
    <scope>NUCLEOTIDE SEQUENCE [LARGE SCALE GENOMIC DNA]</scope>
</reference>
<sequence length="132" mass="14579">MNEERSIDPTRVVVGDFAIISGAEGFTLSETDSVTGRYQSIRSITFRSQTLAWDIARLLSLSFADGTSSASVGFRLGDLAYAEVIGGKSGSCQLFRWDEERQKQEEEPFLIAQSCAELEDGLLEFLRDQNGD</sequence>
<accession>A0A1F5HJV0</accession>
<evidence type="ECO:0000313" key="2">
    <source>
        <dbReference type="Proteomes" id="UP000178369"/>
    </source>
</evidence>
<comment type="caution">
    <text evidence="1">The sequence shown here is derived from an EMBL/GenBank/DDBJ whole genome shotgun (WGS) entry which is preliminary data.</text>
</comment>
<organism evidence="1 2">
    <name type="scientific">Candidatus Curtissbacteria bacterium RIFCSPHIGHO2_12_FULL_41_17</name>
    <dbReference type="NCBI Taxonomy" id="1797722"/>
    <lineage>
        <taxon>Bacteria</taxon>
        <taxon>Candidatus Curtissiibacteriota</taxon>
    </lineage>
</organism>
<proteinExistence type="predicted"/>
<gene>
    <name evidence="1" type="ORF">A3F45_00815</name>
</gene>
<dbReference type="AlphaFoldDB" id="A0A1F5HJV0"/>
<protein>
    <submittedName>
        <fullName evidence="1">Uncharacterized protein</fullName>
    </submittedName>
</protein>
<dbReference type="Proteomes" id="UP000178369">
    <property type="component" value="Unassembled WGS sequence"/>
</dbReference>
<name>A0A1F5HJV0_9BACT</name>
<dbReference type="EMBL" id="MFBL01000035">
    <property type="protein sequence ID" value="OGE04422.1"/>
    <property type="molecule type" value="Genomic_DNA"/>
</dbReference>
<evidence type="ECO:0000313" key="1">
    <source>
        <dbReference type="EMBL" id="OGE04422.1"/>
    </source>
</evidence>